<organism evidence="1 2">
    <name type="scientific">Zhongshania borealis</name>
    <dbReference type="NCBI Taxonomy" id="889488"/>
    <lineage>
        <taxon>Bacteria</taxon>
        <taxon>Pseudomonadati</taxon>
        <taxon>Pseudomonadota</taxon>
        <taxon>Gammaproteobacteria</taxon>
        <taxon>Cellvibrionales</taxon>
        <taxon>Spongiibacteraceae</taxon>
        <taxon>Zhongshania</taxon>
    </lineage>
</organism>
<evidence type="ECO:0008006" key="3">
    <source>
        <dbReference type="Google" id="ProtNLM"/>
    </source>
</evidence>
<dbReference type="EMBL" id="BAABDM010000002">
    <property type="protein sequence ID" value="GAA4091614.1"/>
    <property type="molecule type" value="Genomic_DNA"/>
</dbReference>
<dbReference type="Proteomes" id="UP001500392">
    <property type="component" value="Unassembled WGS sequence"/>
</dbReference>
<protein>
    <recommendedName>
        <fullName evidence="3">Site-specific recombinase XerD</fullName>
    </recommendedName>
</protein>
<proteinExistence type="predicted"/>
<evidence type="ECO:0000313" key="2">
    <source>
        <dbReference type="Proteomes" id="UP001500392"/>
    </source>
</evidence>
<sequence length="457" mass="52349">MHFNCPGCRHNRLPHKRDEHGTLLCKSCFTHGPFHCPECGTFPSIRYSSTRCQACYGKERVARVATELAAPLQSPELRLAFPRYGQQLLTRKVTPIVVRQLKRDIAFLQHLDESYTDLTEVTTQSLFASFKRRGLKKDHQLMLNFLVSHNLLPNFHQPDIDDLHEETLQDAIVLQAQNTWYHILLTEYLQELRHNYRFQLRNDIPASLRTLTSAMKSAKSLLTHATEHLGATSHTALRNDTILAFLDLKPGYRNSLRRFVEFLNTRRKRFGDETISLKTRRNEVSRALLTTDQQAVLYQSWITAKNKDTKKALAGILMLLYAQRGQQLVKLKINDIQKTGDRSYLIKLGLFPLPLTGSAADIMEKYLCWRESNLALRQDTENPWVFHSWRYQQPLSPTSIAVYIKGWGVTADQLFQCALRGIIEAGENDPAILRDGYGIHNATASSYLLSGGRIKSD</sequence>
<dbReference type="SUPFAM" id="SSF56349">
    <property type="entry name" value="DNA breaking-rejoining enzymes"/>
    <property type="match status" value="1"/>
</dbReference>
<accession>A0ABP7WMH4</accession>
<name>A0ABP7WMH4_9GAMM</name>
<gene>
    <name evidence="1" type="ORF">GCM10022414_13680</name>
</gene>
<dbReference type="InterPro" id="IPR011010">
    <property type="entry name" value="DNA_brk_join_enz"/>
</dbReference>
<comment type="caution">
    <text evidence="1">The sequence shown here is derived from an EMBL/GenBank/DDBJ whole genome shotgun (WGS) entry which is preliminary data.</text>
</comment>
<evidence type="ECO:0000313" key="1">
    <source>
        <dbReference type="EMBL" id="GAA4091614.1"/>
    </source>
</evidence>
<keyword evidence="2" id="KW-1185">Reference proteome</keyword>
<reference evidence="2" key="1">
    <citation type="journal article" date="2019" name="Int. J. Syst. Evol. Microbiol.">
        <title>The Global Catalogue of Microorganisms (GCM) 10K type strain sequencing project: providing services to taxonomists for standard genome sequencing and annotation.</title>
        <authorList>
            <consortium name="The Broad Institute Genomics Platform"/>
            <consortium name="The Broad Institute Genome Sequencing Center for Infectious Disease"/>
            <person name="Wu L."/>
            <person name="Ma J."/>
        </authorList>
    </citation>
    <scope>NUCLEOTIDE SEQUENCE [LARGE SCALE GENOMIC DNA]</scope>
    <source>
        <strain evidence="2">JCM 17304</strain>
    </source>
</reference>